<dbReference type="GO" id="GO:0009699">
    <property type="term" value="P:phenylpropanoid biosynthetic process"/>
    <property type="evidence" value="ECO:0007669"/>
    <property type="project" value="UniProtKB-ARBA"/>
</dbReference>
<sequence>MAISKTFVSIFSLLSISVFTIFSSLTVAEDSHFFHKTVSPKLLGLHKEKLSHIHFYFHDILSGPKPTAVNVAQAQMTKNSPTGFGLVFMTDDPLTSGPELDSKIVGKAQGIYASASQDEVGLLMVMNFAFTEGKYNGSTLSVLGRNTVFSAVREISIVGGSGLFRFARGYAKAKTHTLDPTTRDAVVEYNIYVFHY</sequence>
<dbReference type="PANTHER" id="PTHR21495">
    <property type="entry name" value="NUCLEOPORIN-RELATED"/>
    <property type="match status" value="1"/>
</dbReference>
<dbReference type="EMBL" id="WOCE01000018">
    <property type="protein sequence ID" value="KAE9593913.1"/>
    <property type="molecule type" value="Genomic_DNA"/>
</dbReference>
<evidence type="ECO:0000256" key="3">
    <source>
        <dbReference type="ARBA" id="ARBA00022525"/>
    </source>
</evidence>
<protein>
    <recommendedName>
        <fullName evidence="4">Dirigent protein</fullName>
    </recommendedName>
</protein>
<dbReference type="Gene3D" id="2.40.480.10">
    <property type="entry name" value="Allene oxide cyclase-like"/>
    <property type="match status" value="1"/>
</dbReference>
<comment type="subcellular location">
    <subcellularLocation>
        <location evidence="4">Secreted</location>
        <location evidence="4">Extracellular space</location>
        <location evidence="4">Apoplast</location>
    </subcellularLocation>
</comment>
<evidence type="ECO:0000313" key="5">
    <source>
        <dbReference type="EMBL" id="KAE9593913.1"/>
    </source>
</evidence>
<dbReference type="OrthoDB" id="1864232at2759"/>
<keyword evidence="4" id="KW-0052">Apoplast</keyword>
<evidence type="ECO:0000256" key="1">
    <source>
        <dbReference type="ARBA" id="ARBA00010746"/>
    </source>
</evidence>
<dbReference type="AlphaFoldDB" id="A0A6A4NP61"/>
<evidence type="ECO:0000313" key="6">
    <source>
        <dbReference type="Proteomes" id="UP000447434"/>
    </source>
</evidence>
<comment type="subunit">
    <text evidence="2 4">Homodimer.</text>
</comment>
<reference evidence="6" key="1">
    <citation type="journal article" date="2020" name="Nat. Commun.">
        <title>Genome sequence of the cluster root forming white lupin.</title>
        <authorList>
            <person name="Hufnagel B."/>
            <person name="Marques A."/>
            <person name="Soriano A."/>
            <person name="Marques L."/>
            <person name="Divol F."/>
            <person name="Doumas P."/>
            <person name="Sallet E."/>
            <person name="Mancinotti D."/>
            <person name="Carrere S."/>
            <person name="Marande W."/>
            <person name="Arribat S."/>
            <person name="Keller J."/>
            <person name="Huneau C."/>
            <person name="Blein T."/>
            <person name="Aime D."/>
            <person name="Laguerre M."/>
            <person name="Taylor J."/>
            <person name="Schubert V."/>
            <person name="Nelson M."/>
            <person name="Geu-Flores F."/>
            <person name="Crespi M."/>
            <person name="Gallardo-Guerrero K."/>
            <person name="Delaux P.-M."/>
            <person name="Salse J."/>
            <person name="Berges H."/>
            <person name="Guyot R."/>
            <person name="Gouzy J."/>
            <person name="Peret B."/>
        </authorList>
    </citation>
    <scope>NUCLEOTIDE SEQUENCE [LARGE SCALE GENOMIC DNA]</scope>
    <source>
        <strain evidence="6">cv. Amiga</strain>
    </source>
</reference>
<organism evidence="5 6">
    <name type="scientific">Lupinus albus</name>
    <name type="common">White lupine</name>
    <name type="synonym">Lupinus termis</name>
    <dbReference type="NCBI Taxonomy" id="3870"/>
    <lineage>
        <taxon>Eukaryota</taxon>
        <taxon>Viridiplantae</taxon>
        <taxon>Streptophyta</taxon>
        <taxon>Embryophyta</taxon>
        <taxon>Tracheophyta</taxon>
        <taxon>Spermatophyta</taxon>
        <taxon>Magnoliopsida</taxon>
        <taxon>eudicotyledons</taxon>
        <taxon>Gunneridae</taxon>
        <taxon>Pentapetalae</taxon>
        <taxon>rosids</taxon>
        <taxon>fabids</taxon>
        <taxon>Fabales</taxon>
        <taxon>Fabaceae</taxon>
        <taxon>Papilionoideae</taxon>
        <taxon>50 kb inversion clade</taxon>
        <taxon>genistoids sensu lato</taxon>
        <taxon>core genistoids</taxon>
        <taxon>Genisteae</taxon>
        <taxon>Lupinus</taxon>
    </lineage>
</organism>
<comment type="similarity">
    <text evidence="1 4">Belongs to the plant dirigent protein family.</text>
</comment>
<proteinExistence type="inferred from homology"/>
<accession>A0A6A4NP61</accession>
<gene>
    <name evidence="5" type="ORF">Lalb_Chr18g0048071</name>
</gene>
<dbReference type="Pfam" id="PF03018">
    <property type="entry name" value="Dirigent"/>
    <property type="match status" value="1"/>
</dbReference>
<dbReference type="GO" id="GO:0048046">
    <property type="term" value="C:apoplast"/>
    <property type="evidence" value="ECO:0007669"/>
    <property type="project" value="UniProtKB-SubCell"/>
</dbReference>
<name>A0A6A4NP61_LUPAL</name>
<keyword evidence="3 4" id="KW-0964">Secreted</keyword>
<comment type="function">
    <text evidence="4">Dirigent proteins impart stereoselectivity on the phenoxy radical-coupling reaction, yielding optically active lignans from two molecules of coniferyl alcohol in the biosynthesis of lignans, flavonolignans, and alkaloids and thus plays a central role in plant secondary metabolism.</text>
</comment>
<comment type="caution">
    <text evidence="5">The sequence shown here is derived from an EMBL/GenBank/DDBJ whole genome shotgun (WGS) entry which is preliminary data.</text>
</comment>
<dbReference type="InterPro" id="IPR004265">
    <property type="entry name" value="Dirigent"/>
</dbReference>
<keyword evidence="6" id="KW-1185">Reference proteome</keyword>
<evidence type="ECO:0000256" key="2">
    <source>
        <dbReference type="ARBA" id="ARBA00011738"/>
    </source>
</evidence>
<dbReference type="Proteomes" id="UP000447434">
    <property type="component" value="Chromosome 18"/>
</dbReference>
<dbReference type="InterPro" id="IPR044859">
    <property type="entry name" value="Allene_oxi_cyc_Dirigent"/>
</dbReference>
<evidence type="ECO:0000256" key="4">
    <source>
        <dbReference type="RuleBase" id="RU363099"/>
    </source>
</evidence>